<organism evidence="2">
    <name type="scientific">marine sediment metagenome</name>
    <dbReference type="NCBI Taxonomy" id="412755"/>
    <lineage>
        <taxon>unclassified sequences</taxon>
        <taxon>metagenomes</taxon>
        <taxon>ecological metagenomes</taxon>
    </lineage>
</organism>
<dbReference type="EMBL" id="LAZR01024300">
    <property type="protein sequence ID" value="KKL75617.1"/>
    <property type="molecule type" value="Genomic_DNA"/>
</dbReference>
<name>A0A0F9HKE0_9ZZZZ</name>
<gene>
    <name evidence="2" type="ORF">LCGC14_2053100</name>
</gene>
<dbReference type="PANTHER" id="PTHR42994:SF2">
    <property type="entry name" value="PEPTIDASE"/>
    <property type="match status" value="1"/>
</dbReference>
<dbReference type="Pfam" id="PF01546">
    <property type="entry name" value="Peptidase_M20"/>
    <property type="match status" value="1"/>
</dbReference>
<comment type="cofactor">
    <cofactor evidence="1">
        <name>Zn(2+)</name>
        <dbReference type="ChEBI" id="CHEBI:29105"/>
    </cofactor>
</comment>
<dbReference type="Gene3D" id="3.30.70.360">
    <property type="match status" value="1"/>
</dbReference>
<reference evidence="2" key="1">
    <citation type="journal article" date="2015" name="Nature">
        <title>Complex archaea that bridge the gap between prokaryotes and eukaryotes.</title>
        <authorList>
            <person name="Spang A."/>
            <person name="Saw J.H."/>
            <person name="Jorgensen S.L."/>
            <person name="Zaremba-Niedzwiedzka K."/>
            <person name="Martijn J."/>
            <person name="Lind A.E."/>
            <person name="van Eijk R."/>
            <person name="Schleper C."/>
            <person name="Guy L."/>
            <person name="Ettema T.J."/>
        </authorList>
    </citation>
    <scope>NUCLEOTIDE SEQUENCE</scope>
</reference>
<sequence length="165" mass="17635">MVEKPHGKGLANLGILRGGTGSNVVMPELYALLEARSHDRDFRSEIIATWAQAVQREVERANARAEQVEGHADVSFKPGPIYDPYALPDDAPVVRTASEAIRHVGLEPKLIVDYGGQDSAWIVAHGIPAVGLGFGGNAGHSEDEWLDVPAFKAAYRLAVELATGG</sequence>
<comment type="caution">
    <text evidence="2">The sequence shown here is derived from an EMBL/GenBank/DDBJ whole genome shotgun (WGS) entry which is preliminary data.</text>
</comment>
<dbReference type="AlphaFoldDB" id="A0A0F9HKE0"/>
<dbReference type="SUPFAM" id="SSF53187">
    <property type="entry name" value="Zn-dependent exopeptidases"/>
    <property type="match status" value="1"/>
</dbReference>
<accession>A0A0F9HKE0</accession>
<evidence type="ECO:0000313" key="2">
    <source>
        <dbReference type="EMBL" id="KKL75617.1"/>
    </source>
</evidence>
<dbReference type="InterPro" id="IPR002933">
    <property type="entry name" value="Peptidase_M20"/>
</dbReference>
<evidence type="ECO:0008006" key="3">
    <source>
        <dbReference type="Google" id="ProtNLM"/>
    </source>
</evidence>
<evidence type="ECO:0000256" key="1">
    <source>
        <dbReference type="ARBA" id="ARBA00001947"/>
    </source>
</evidence>
<dbReference type="GO" id="GO:0016787">
    <property type="term" value="F:hydrolase activity"/>
    <property type="evidence" value="ECO:0007669"/>
    <property type="project" value="InterPro"/>
</dbReference>
<proteinExistence type="predicted"/>
<dbReference type="PANTHER" id="PTHR42994">
    <property type="entry name" value="PEPTIDASE T"/>
    <property type="match status" value="1"/>
</dbReference>
<dbReference type="Gene3D" id="3.40.630.10">
    <property type="entry name" value="Zn peptidases"/>
    <property type="match status" value="1"/>
</dbReference>
<protein>
    <recommendedName>
        <fullName evidence="3">Peptidase M20 dimerisation domain-containing protein</fullName>
    </recommendedName>
</protein>